<evidence type="ECO:0000313" key="1">
    <source>
        <dbReference type="EMBL" id="PVD25230.1"/>
    </source>
</evidence>
<comment type="caution">
    <text evidence="1">The sequence shown here is derived from an EMBL/GenBank/DDBJ whole genome shotgun (WGS) entry which is preliminary data.</text>
</comment>
<organism evidence="1 2">
    <name type="scientific">Pomacea canaliculata</name>
    <name type="common">Golden apple snail</name>
    <dbReference type="NCBI Taxonomy" id="400727"/>
    <lineage>
        <taxon>Eukaryota</taxon>
        <taxon>Metazoa</taxon>
        <taxon>Spiralia</taxon>
        <taxon>Lophotrochozoa</taxon>
        <taxon>Mollusca</taxon>
        <taxon>Gastropoda</taxon>
        <taxon>Caenogastropoda</taxon>
        <taxon>Architaenioglossa</taxon>
        <taxon>Ampullarioidea</taxon>
        <taxon>Ampullariidae</taxon>
        <taxon>Pomacea</taxon>
    </lineage>
</organism>
<proteinExistence type="predicted"/>
<dbReference type="Proteomes" id="UP000245119">
    <property type="component" value="Linkage Group LG9"/>
</dbReference>
<accession>A0A2T7NVN7</accession>
<evidence type="ECO:0000313" key="2">
    <source>
        <dbReference type="Proteomes" id="UP000245119"/>
    </source>
</evidence>
<gene>
    <name evidence="1" type="ORF">C0Q70_15728</name>
</gene>
<dbReference type="AlphaFoldDB" id="A0A2T7NVN7"/>
<sequence length="66" mass="7252">MAPFRRQLLLQRTASRLEDGSCGATLAEMVDNSRTTRSSIIHHHYFIAFLHARNPAAKVGGDSALS</sequence>
<reference evidence="1 2" key="1">
    <citation type="submission" date="2018-04" db="EMBL/GenBank/DDBJ databases">
        <title>The genome of golden apple snail Pomacea canaliculata provides insight into stress tolerance and invasive adaptation.</title>
        <authorList>
            <person name="Liu C."/>
            <person name="Liu B."/>
            <person name="Ren Y."/>
            <person name="Zhang Y."/>
            <person name="Wang H."/>
            <person name="Li S."/>
            <person name="Jiang F."/>
            <person name="Yin L."/>
            <person name="Zhang G."/>
            <person name="Qian W."/>
            <person name="Fan W."/>
        </authorList>
    </citation>
    <scope>NUCLEOTIDE SEQUENCE [LARGE SCALE GENOMIC DNA]</scope>
    <source>
        <strain evidence="1">SZHN2017</strain>
        <tissue evidence="1">Muscle</tissue>
    </source>
</reference>
<protein>
    <submittedName>
        <fullName evidence="1">Uncharacterized protein</fullName>
    </submittedName>
</protein>
<keyword evidence="2" id="KW-1185">Reference proteome</keyword>
<name>A0A2T7NVN7_POMCA</name>
<dbReference type="EMBL" id="PZQS01000009">
    <property type="protein sequence ID" value="PVD25230.1"/>
    <property type="molecule type" value="Genomic_DNA"/>
</dbReference>